<keyword evidence="3" id="KW-0689">Ribosomal protein</keyword>
<dbReference type="Proteomes" id="UP000031512">
    <property type="component" value="Unassembled WGS sequence"/>
</dbReference>
<reference evidence="7 8" key="1">
    <citation type="journal article" date="2012" name="BMC Genomics">
        <title>Comparative genomic analysis and phylogenetic position of Theileria equi.</title>
        <authorList>
            <person name="Kappmeyer L.S."/>
            <person name="Thiagarajan M."/>
            <person name="Herndon D.R."/>
            <person name="Ramsay J.D."/>
            <person name="Caler E."/>
            <person name="Djikeng A."/>
            <person name="Gillespie J.J."/>
            <person name="Lau A.O."/>
            <person name="Roalson E.H."/>
            <person name="Silva J.C."/>
            <person name="Silva M.G."/>
            <person name="Suarez C.E."/>
            <person name="Ueti M.W."/>
            <person name="Nene V.M."/>
            <person name="Mealey R.H."/>
            <person name="Knowles D.P."/>
            <person name="Brayton K.A."/>
        </authorList>
    </citation>
    <scope>NUCLEOTIDE SEQUENCE [LARGE SCALE GENOMIC DNA]</scope>
    <source>
        <strain evidence="7 8">WA</strain>
    </source>
</reference>
<protein>
    <recommendedName>
        <fullName evidence="6">Large ribosomal subunit protein mL49</fullName>
    </recommendedName>
</protein>
<dbReference type="GO" id="GO:0005762">
    <property type="term" value="C:mitochondrial large ribosomal subunit"/>
    <property type="evidence" value="ECO:0007669"/>
    <property type="project" value="TreeGrafter"/>
</dbReference>
<comment type="subcellular location">
    <subcellularLocation>
        <location evidence="1">Mitochondrion</location>
    </subcellularLocation>
</comment>
<dbReference type="PANTHER" id="PTHR13477:SF0">
    <property type="entry name" value="LARGE RIBOSOMAL SUBUNIT PROTEIN ML49"/>
    <property type="match status" value="1"/>
</dbReference>
<evidence type="ECO:0000256" key="4">
    <source>
        <dbReference type="ARBA" id="ARBA00023128"/>
    </source>
</evidence>
<comment type="caution">
    <text evidence="7">The sequence shown here is derived from an EMBL/GenBank/DDBJ whole genome shotgun (WGS) entry which is preliminary data.</text>
</comment>
<dbReference type="Pfam" id="PF05046">
    <property type="entry name" value="Img2"/>
    <property type="match status" value="1"/>
</dbReference>
<dbReference type="Gene3D" id="3.30.780.10">
    <property type="entry name" value="SUI1-like domain"/>
    <property type="match status" value="1"/>
</dbReference>
<name>L1LDE1_THEEQ</name>
<dbReference type="eggNOG" id="KOG4034">
    <property type="taxonomic scope" value="Eukaryota"/>
</dbReference>
<keyword evidence="4" id="KW-0496">Mitochondrion</keyword>
<dbReference type="KEGG" id="beq:BEWA_053340"/>
<organism evidence="7 8">
    <name type="scientific">Theileria equi strain WA</name>
    <dbReference type="NCBI Taxonomy" id="1537102"/>
    <lineage>
        <taxon>Eukaryota</taxon>
        <taxon>Sar</taxon>
        <taxon>Alveolata</taxon>
        <taxon>Apicomplexa</taxon>
        <taxon>Aconoidasida</taxon>
        <taxon>Piroplasmida</taxon>
        <taxon>Theileriidae</taxon>
        <taxon>Theileria</taxon>
    </lineage>
</organism>
<dbReference type="OrthoDB" id="19439at2759"/>
<dbReference type="AlphaFoldDB" id="L1LDE1"/>
<evidence type="ECO:0000256" key="3">
    <source>
        <dbReference type="ARBA" id="ARBA00022980"/>
    </source>
</evidence>
<evidence type="ECO:0000313" key="8">
    <source>
        <dbReference type="Proteomes" id="UP000031512"/>
    </source>
</evidence>
<dbReference type="GO" id="GO:0003735">
    <property type="term" value="F:structural constituent of ribosome"/>
    <property type="evidence" value="ECO:0007669"/>
    <property type="project" value="InterPro"/>
</dbReference>
<dbReference type="GeneID" id="15802886"/>
<evidence type="ECO:0000256" key="6">
    <source>
        <dbReference type="ARBA" id="ARBA00035191"/>
    </source>
</evidence>
<evidence type="ECO:0000256" key="1">
    <source>
        <dbReference type="ARBA" id="ARBA00004173"/>
    </source>
</evidence>
<dbReference type="VEuPathDB" id="PiroplasmaDB:BEWA_053340"/>
<sequence>MRLTFRLFHSKLQAEIDAVLRRKINAIPFHINRTASDNLAVFVKHRNNNSLVFTHVRKVKGNRRILKEELKEIVGRAKIVDTKDCFVIQGNHKCKIRSYLKHIGF</sequence>
<dbReference type="PANTHER" id="PTHR13477">
    <property type="entry name" value="MITOCHONDRIAL 39S RIBOSOMAL PROTEIN L49"/>
    <property type="match status" value="1"/>
</dbReference>
<proteinExistence type="inferred from homology"/>
<dbReference type="InterPro" id="IPR007740">
    <property type="entry name" value="Ribosomal_mL49"/>
</dbReference>
<evidence type="ECO:0000313" key="7">
    <source>
        <dbReference type="EMBL" id="EKX73279.1"/>
    </source>
</evidence>
<gene>
    <name evidence="7" type="ORF">BEWA_053340</name>
</gene>
<accession>L1LDE1</accession>
<dbReference type="GO" id="GO:0006412">
    <property type="term" value="P:translation"/>
    <property type="evidence" value="ECO:0007669"/>
    <property type="project" value="InterPro"/>
</dbReference>
<keyword evidence="5" id="KW-0687">Ribonucleoprotein</keyword>
<keyword evidence="8" id="KW-1185">Reference proteome</keyword>
<evidence type="ECO:0000256" key="5">
    <source>
        <dbReference type="ARBA" id="ARBA00023274"/>
    </source>
</evidence>
<dbReference type="RefSeq" id="XP_004832731.1">
    <property type="nucleotide sequence ID" value="XM_004832674.1"/>
</dbReference>
<comment type="similarity">
    <text evidence="2">Belongs to the mitochondrion-specific ribosomal protein mL49 family.</text>
</comment>
<dbReference type="EMBL" id="ACOU01000003">
    <property type="protein sequence ID" value="EKX73279.1"/>
    <property type="molecule type" value="Genomic_DNA"/>
</dbReference>
<evidence type="ECO:0000256" key="2">
    <source>
        <dbReference type="ARBA" id="ARBA00005677"/>
    </source>
</evidence>